<reference evidence="4" key="1">
    <citation type="journal article" date="2023" name="Science">
        <title>Genome structures resolve the early diversification of teleost fishes.</title>
        <authorList>
            <person name="Parey E."/>
            <person name="Louis A."/>
            <person name="Montfort J."/>
            <person name="Bouchez O."/>
            <person name="Roques C."/>
            <person name="Iampietro C."/>
            <person name="Lluch J."/>
            <person name="Castinel A."/>
            <person name="Donnadieu C."/>
            <person name="Desvignes T."/>
            <person name="Floi Bucao C."/>
            <person name="Jouanno E."/>
            <person name="Wen M."/>
            <person name="Mejri S."/>
            <person name="Dirks R."/>
            <person name="Jansen H."/>
            <person name="Henkel C."/>
            <person name="Chen W.J."/>
            <person name="Zahm M."/>
            <person name="Cabau C."/>
            <person name="Klopp C."/>
            <person name="Thompson A.W."/>
            <person name="Robinson-Rechavi M."/>
            <person name="Braasch I."/>
            <person name="Lecointre G."/>
            <person name="Bobe J."/>
            <person name="Postlethwait J.H."/>
            <person name="Berthelot C."/>
            <person name="Roest Crollius H."/>
            <person name="Guiguen Y."/>
        </authorList>
    </citation>
    <scope>NUCLEOTIDE SEQUENCE</scope>
    <source>
        <strain evidence="4">WJC10195</strain>
    </source>
</reference>
<dbReference type="InterPro" id="IPR013783">
    <property type="entry name" value="Ig-like_fold"/>
</dbReference>
<dbReference type="PANTHER" id="PTHR46013">
    <property type="entry name" value="VASCULAR CELL ADHESION MOLECULE 1"/>
    <property type="match status" value="1"/>
</dbReference>
<keyword evidence="1" id="KW-1133">Transmembrane helix</keyword>
<dbReference type="InterPro" id="IPR007110">
    <property type="entry name" value="Ig-like_dom"/>
</dbReference>
<sequence length="201" mass="22219">MGVRDTLHCWGLTLLILPGVLVDSWGVSYPEKQICAVRGSTVIITCQYTYPDINMKIILSSDTNLHESAKELMVTSSRTTEPIKEGDNVILTCATKNSCNVSQSELTWLKDKMLFPGPPTRLEFKFISHQNTGTYSCALKNNITISSNEIIVAVQPKRSVQFLIALLVGIVLTMLAVALVANIYFKRSAKRQEQLASSTAH</sequence>
<dbReference type="SUPFAM" id="SSF48726">
    <property type="entry name" value="Immunoglobulin"/>
    <property type="match status" value="1"/>
</dbReference>
<dbReference type="PANTHER" id="PTHR46013:SF4">
    <property type="entry name" value="B-CELL RECEPTOR CD22-RELATED"/>
    <property type="match status" value="1"/>
</dbReference>
<proteinExistence type="predicted"/>
<evidence type="ECO:0000313" key="5">
    <source>
        <dbReference type="Proteomes" id="UP001152622"/>
    </source>
</evidence>
<evidence type="ECO:0000259" key="3">
    <source>
        <dbReference type="PROSITE" id="PS50835"/>
    </source>
</evidence>
<evidence type="ECO:0000313" key="4">
    <source>
        <dbReference type="EMBL" id="KAJ8332850.1"/>
    </source>
</evidence>
<feature type="transmembrane region" description="Helical" evidence="1">
    <location>
        <begin position="162"/>
        <end position="185"/>
    </location>
</feature>
<keyword evidence="5" id="KW-1185">Reference proteome</keyword>
<dbReference type="PROSITE" id="PS50835">
    <property type="entry name" value="IG_LIKE"/>
    <property type="match status" value="1"/>
</dbReference>
<protein>
    <recommendedName>
        <fullName evidence="3">Ig-like domain-containing protein</fullName>
    </recommendedName>
</protein>
<dbReference type="EMBL" id="JAINUF010000024">
    <property type="protein sequence ID" value="KAJ8332850.1"/>
    <property type="molecule type" value="Genomic_DNA"/>
</dbReference>
<keyword evidence="2" id="KW-0732">Signal</keyword>
<evidence type="ECO:0000256" key="2">
    <source>
        <dbReference type="SAM" id="SignalP"/>
    </source>
</evidence>
<dbReference type="SMART" id="SM00409">
    <property type="entry name" value="IG"/>
    <property type="match status" value="1"/>
</dbReference>
<gene>
    <name evidence="4" type="ORF">SKAU_G00417460</name>
</gene>
<feature type="signal peptide" evidence="2">
    <location>
        <begin position="1"/>
        <end position="26"/>
    </location>
</feature>
<dbReference type="InterPro" id="IPR003599">
    <property type="entry name" value="Ig_sub"/>
</dbReference>
<evidence type="ECO:0000256" key="1">
    <source>
        <dbReference type="SAM" id="Phobius"/>
    </source>
</evidence>
<feature type="domain" description="Ig-like" evidence="3">
    <location>
        <begin position="51"/>
        <end position="153"/>
    </location>
</feature>
<keyword evidence="1" id="KW-0812">Transmembrane</keyword>
<dbReference type="OrthoDB" id="8887244at2759"/>
<dbReference type="Proteomes" id="UP001152622">
    <property type="component" value="Chromosome 24"/>
</dbReference>
<comment type="caution">
    <text evidence="4">The sequence shown here is derived from an EMBL/GenBank/DDBJ whole genome shotgun (WGS) entry which is preliminary data.</text>
</comment>
<name>A0A9Q1IA17_SYNKA</name>
<keyword evidence="1" id="KW-0472">Membrane</keyword>
<accession>A0A9Q1IA17</accession>
<dbReference type="Gene3D" id="2.60.40.10">
    <property type="entry name" value="Immunoglobulins"/>
    <property type="match status" value="2"/>
</dbReference>
<organism evidence="4 5">
    <name type="scientific">Synaphobranchus kaupii</name>
    <name type="common">Kaup's arrowtooth eel</name>
    <dbReference type="NCBI Taxonomy" id="118154"/>
    <lineage>
        <taxon>Eukaryota</taxon>
        <taxon>Metazoa</taxon>
        <taxon>Chordata</taxon>
        <taxon>Craniata</taxon>
        <taxon>Vertebrata</taxon>
        <taxon>Euteleostomi</taxon>
        <taxon>Actinopterygii</taxon>
        <taxon>Neopterygii</taxon>
        <taxon>Teleostei</taxon>
        <taxon>Anguilliformes</taxon>
        <taxon>Synaphobranchidae</taxon>
        <taxon>Synaphobranchus</taxon>
    </lineage>
</organism>
<feature type="chain" id="PRO_5040354864" description="Ig-like domain-containing protein" evidence="2">
    <location>
        <begin position="27"/>
        <end position="201"/>
    </location>
</feature>
<dbReference type="AlphaFoldDB" id="A0A9Q1IA17"/>
<dbReference type="InterPro" id="IPR036179">
    <property type="entry name" value="Ig-like_dom_sf"/>
</dbReference>